<dbReference type="PANTHER" id="PTHR34482">
    <property type="entry name" value="DNA DAMAGE-INDUCIBLE PROTEIN 1-LIKE"/>
    <property type="match status" value="1"/>
</dbReference>
<dbReference type="Proteomes" id="UP001165190">
    <property type="component" value="Unassembled WGS sequence"/>
</dbReference>
<dbReference type="PROSITE" id="PS50158">
    <property type="entry name" value="ZF_CCHC"/>
    <property type="match status" value="1"/>
</dbReference>
<evidence type="ECO:0000256" key="1">
    <source>
        <dbReference type="PROSITE-ProRule" id="PRU00047"/>
    </source>
</evidence>
<name>A0A9W7GR92_HIBTR</name>
<dbReference type="EMBL" id="BSYR01000001">
    <property type="protein sequence ID" value="GMI63449.1"/>
    <property type="molecule type" value="Genomic_DNA"/>
</dbReference>
<dbReference type="Pfam" id="PF00098">
    <property type="entry name" value="zf-CCHC"/>
    <property type="match status" value="1"/>
</dbReference>
<evidence type="ECO:0000313" key="4">
    <source>
        <dbReference type="EMBL" id="GMI63449.1"/>
    </source>
</evidence>
<dbReference type="InterPro" id="IPR005162">
    <property type="entry name" value="Retrotrans_gag_dom"/>
</dbReference>
<evidence type="ECO:0000259" key="3">
    <source>
        <dbReference type="PROSITE" id="PS50158"/>
    </source>
</evidence>
<proteinExistence type="predicted"/>
<dbReference type="PANTHER" id="PTHR34482:SF36">
    <property type="entry name" value="RETROTRANSPOSON GAG DOMAIN-CONTAINING PROTEIN"/>
    <property type="match status" value="1"/>
</dbReference>
<dbReference type="AlphaFoldDB" id="A0A9W7GR92"/>
<dbReference type="InterPro" id="IPR001878">
    <property type="entry name" value="Znf_CCHC"/>
</dbReference>
<dbReference type="GO" id="GO:0008270">
    <property type="term" value="F:zinc ion binding"/>
    <property type="evidence" value="ECO:0007669"/>
    <property type="project" value="UniProtKB-KW"/>
</dbReference>
<reference evidence="4" key="1">
    <citation type="submission" date="2023-05" db="EMBL/GenBank/DDBJ databases">
        <title>Genome and transcriptome analyses reveal genes involved in the formation of fine ridges on petal epidermal cells in Hibiscus trionum.</title>
        <authorList>
            <person name="Koshimizu S."/>
            <person name="Masuda S."/>
            <person name="Ishii T."/>
            <person name="Shirasu K."/>
            <person name="Hoshino A."/>
            <person name="Arita M."/>
        </authorList>
    </citation>
    <scope>NUCLEOTIDE SEQUENCE</scope>
    <source>
        <strain evidence="4">Hamamatsu line</strain>
    </source>
</reference>
<feature type="compositionally biased region" description="Low complexity" evidence="2">
    <location>
        <begin position="371"/>
        <end position="381"/>
    </location>
</feature>
<dbReference type="SMART" id="SM00343">
    <property type="entry name" value="ZnF_C2HC"/>
    <property type="match status" value="1"/>
</dbReference>
<sequence>MSRPRGRPRVVRQEPHIAAPVEPVVGVEAHIEGPAAAGVGAPPLPPPPPGKGDEAGVEGEGPQGGQGGQGPAGIDMTPLVQAIAGAFQAAVAGAQTAAQPRGDDNNLPLERLRSLGDEEFRGSTPERSELWLEKTVRILAQMGCVGARRLGCVISLLQGDAYSWWVTITTGVPEAEIGWDFFESGFRKIYLGPRYLDEKKREFMALAQGDASVTDYEIRFVRLSQYAPELVPTEVERCNRFRYGLNEEIKRYTLASDYSDFDVLVARAKDLEHSLGLTKRSGGSSSGKRNNNFDRGDAKRHRGGRHQFDHRRGGGHHGRGHQGHRRGRRLPECTRCGRQHTGECWGNFHACWNCGSRDHFRRECPHQAAQAPNMAQAPARATDFQRGRGRGRGYFQPRADAPRVDAQRNLAHVVAVQPEVGGPARVYAQREAGNDTDVIAGNFEL</sequence>
<feature type="region of interest" description="Disordered" evidence="2">
    <location>
        <begin position="276"/>
        <end position="328"/>
    </location>
</feature>
<evidence type="ECO:0000313" key="5">
    <source>
        <dbReference type="Proteomes" id="UP001165190"/>
    </source>
</evidence>
<feature type="domain" description="CCHC-type" evidence="3">
    <location>
        <begin position="351"/>
        <end position="365"/>
    </location>
</feature>
<feature type="compositionally biased region" description="Low complexity" evidence="2">
    <location>
        <begin position="276"/>
        <end position="289"/>
    </location>
</feature>
<protein>
    <recommendedName>
        <fullName evidence="3">CCHC-type domain-containing protein</fullName>
    </recommendedName>
</protein>
<feature type="region of interest" description="Disordered" evidence="2">
    <location>
        <begin position="1"/>
        <end position="75"/>
    </location>
</feature>
<comment type="caution">
    <text evidence="4">The sequence shown here is derived from an EMBL/GenBank/DDBJ whole genome shotgun (WGS) entry which is preliminary data.</text>
</comment>
<feature type="compositionally biased region" description="Low complexity" evidence="2">
    <location>
        <begin position="18"/>
        <end position="41"/>
    </location>
</feature>
<keyword evidence="1" id="KW-0863">Zinc-finger</keyword>
<keyword evidence="5" id="KW-1185">Reference proteome</keyword>
<feature type="compositionally biased region" description="Basic residues" evidence="2">
    <location>
        <begin position="313"/>
        <end position="328"/>
    </location>
</feature>
<evidence type="ECO:0000256" key="2">
    <source>
        <dbReference type="SAM" id="MobiDB-lite"/>
    </source>
</evidence>
<dbReference type="OrthoDB" id="2272416at2759"/>
<feature type="compositionally biased region" description="Basic residues" evidence="2">
    <location>
        <begin position="1"/>
        <end position="10"/>
    </location>
</feature>
<feature type="region of interest" description="Disordered" evidence="2">
    <location>
        <begin position="371"/>
        <end position="397"/>
    </location>
</feature>
<keyword evidence="1" id="KW-0479">Metal-binding</keyword>
<dbReference type="Pfam" id="PF03732">
    <property type="entry name" value="Retrotrans_gag"/>
    <property type="match status" value="1"/>
</dbReference>
<organism evidence="4 5">
    <name type="scientific">Hibiscus trionum</name>
    <name type="common">Flower of an hour</name>
    <dbReference type="NCBI Taxonomy" id="183268"/>
    <lineage>
        <taxon>Eukaryota</taxon>
        <taxon>Viridiplantae</taxon>
        <taxon>Streptophyta</taxon>
        <taxon>Embryophyta</taxon>
        <taxon>Tracheophyta</taxon>
        <taxon>Spermatophyta</taxon>
        <taxon>Magnoliopsida</taxon>
        <taxon>eudicotyledons</taxon>
        <taxon>Gunneridae</taxon>
        <taxon>Pentapetalae</taxon>
        <taxon>rosids</taxon>
        <taxon>malvids</taxon>
        <taxon>Malvales</taxon>
        <taxon>Malvaceae</taxon>
        <taxon>Malvoideae</taxon>
        <taxon>Hibiscus</taxon>
    </lineage>
</organism>
<feature type="compositionally biased region" description="Gly residues" evidence="2">
    <location>
        <begin position="58"/>
        <end position="71"/>
    </location>
</feature>
<accession>A0A9W7GR92</accession>
<dbReference type="GO" id="GO:0003676">
    <property type="term" value="F:nucleic acid binding"/>
    <property type="evidence" value="ECO:0007669"/>
    <property type="project" value="InterPro"/>
</dbReference>
<gene>
    <name evidence="4" type="ORF">HRI_000014200</name>
</gene>
<keyword evidence="1" id="KW-0862">Zinc</keyword>